<organism evidence="1 2">
    <name type="scientific">Haloactinospora alba</name>
    <dbReference type="NCBI Taxonomy" id="405555"/>
    <lineage>
        <taxon>Bacteria</taxon>
        <taxon>Bacillati</taxon>
        <taxon>Actinomycetota</taxon>
        <taxon>Actinomycetes</taxon>
        <taxon>Streptosporangiales</taxon>
        <taxon>Nocardiopsidaceae</taxon>
        <taxon>Haloactinospora</taxon>
    </lineage>
</organism>
<comment type="caution">
    <text evidence="1">The sequence shown here is derived from an EMBL/GenBank/DDBJ whole genome shotgun (WGS) entry which is preliminary data.</text>
</comment>
<evidence type="ECO:0000313" key="1">
    <source>
        <dbReference type="EMBL" id="TQN31310.1"/>
    </source>
</evidence>
<dbReference type="Gene3D" id="2.30.110.10">
    <property type="entry name" value="Electron Transport, Fmn-binding Protein, Chain A"/>
    <property type="match status" value="1"/>
</dbReference>
<protein>
    <submittedName>
        <fullName evidence="1">Uncharacterized protein DUF385</fullName>
    </submittedName>
</protein>
<dbReference type="InterPro" id="IPR012349">
    <property type="entry name" value="Split_barrel_FMN-bd"/>
</dbReference>
<reference evidence="1 2" key="1">
    <citation type="submission" date="2019-06" db="EMBL/GenBank/DDBJ databases">
        <title>Sequencing the genomes of 1000 actinobacteria strains.</title>
        <authorList>
            <person name="Klenk H.-P."/>
        </authorList>
    </citation>
    <scope>NUCLEOTIDE SEQUENCE [LARGE SCALE GENOMIC DNA]</scope>
    <source>
        <strain evidence="1 2">DSM 45015</strain>
    </source>
</reference>
<gene>
    <name evidence="1" type="ORF">FHX37_1211</name>
</gene>
<accession>A0A543NHS9</accession>
<keyword evidence="2" id="KW-1185">Reference proteome</keyword>
<sequence length="154" mass="17016">MANDTSRFPTTKFWRTTNAIIAGFVKYGIGTPDLRLLTTRGSRSGFLHTTPISLLENDRGRFLVAPYGPVGWVHNIRQDGFATLRHGGWIELISVVEVGPGRAAPVLREYLDHPRSAVVGPYFSASPDAPVDRFEDEAAAHPVFEIVRSTTVRL</sequence>
<dbReference type="GO" id="GO:0016491">
    <property type="term" value="F:oxidoreductase activity"/>
    <property type="evidence" value="ECO:0007669"/>
    <property type="project" value="InterPro"/>
</dbReference>
<dbReference type="EMBL" id="VFQC01000001">
    <property type="protein sequence ID" value="TQN31310.1"/>
    <property type="molecule type" value="Genomic_DNA"/>
</dbReference>
<dbReference type="OrthoDB" id="5186446at2"/>
<dbReference type="Proteomes" id="UP000317422">
    <property type="component" value="Unassembled WGS sequence"/>
</dbReference>
<dbReference type="Pfam" id="PF04075">
    <property type="entry name" value="F420H2_quin_red"/>
    <property type="match status" value="1"/>
</dbReference>
<evidence type="ECO:0000313" key="2">
    <source>
        <dbReference type="Proteomes" id="UP000317422"/>
    </source>
</evidence>
<dbReference type="AlphaFoldDB" id="A0A543NHS9"/>
<name>A0A543NHS9_9ACTN</name>
<proteinExistence type="predicted"/>
<dbReference type="RefSeq" id="WP_141922560.1">
    <property type="nucleotide sequence ID" value="NZ_VFQC01000001.1"/>
</dbReference>
<dbReference type="InterPro" id="IPR004378">
    <property type="entry name" value="F420H2_quin_Rdtase"/>
</dbReference>